<dbReference type="GO" id="GO:0016989">
    <property type="term" value="F:sigma factor antagonist activity"/>
    <property type="evidence" value="ECO:0007669"/>
    <property type="project" value="TreeGrafter"/>
</dbReference>
<evidence type="ECO:0000259" key="1">
    <source>
        <dbReference type="Pfam" id="PF04773"/>
    </source>
</evidence>
<dbReference type="STRING" id="714943.Mucpa_3408"/>
<dbReference type="Pfam" id="PF04773">
    <property type="entry name" value="FecR"/>
    <property type="match status" value="1"/>
</dbReference>
<dbReference type="InterPro" id="IPR032508">
    <property type="entry name" value="FecR_C"/>
</dbReference>
<dbReference type="Gene3D" id="2.60.120.1440">
    <property type="match status" value="1"/>
</dbReference>
<proteinExistence type="predicted"/>
<dbReference type="EMBL" id="CM001403">
    <property type="protein sequence ID" value="EHQ27507.1"/>
    <property type="molecule type" value="Genomic_DNA"/>
</dbReference>
<evidence type="ECO:0000313" key="3">
    <source>
        <dbReference type="EMBL" id="EHQ27507.1"/>
    </source>
</evidence>
<dbReference type="AlphaFoldDB" id="H1YHV7"/>
<feature type="domain" description="Protein FecR C-terminal" evidence="2">
    <location>
        <begin position="246"/>
        <end position="311"/>
    </location>
</feature>
<dbReference type="Gene3D" id="3.55.50.30">
    <property type="match status" value="1"/>
</dbReference>
<feature type="domain" description="FecR protein" evidence="1">
    <location>
        <begin position="106"/>
        <end position="199"/>
    </location>
</feature>
<dbReference type="InterPro" id="IPR012373">
    <property type="entry name" value="Ferrdict_sens_TM"/>
</dbReference>
<accession>H1YHV7</accession>
<gene>
    <name evidence="3" type="ORF">Mucpa_3408</name>
</gene>
<dbReference type="PANTHER" id="PTHR30273:SF2">
    <property type="entry name" value="PROTEIN FECR"/>
    <property type="match status" value="1"/>
</dbReference>
<reference evidence="3" key="1">
    <citation type="submission" date="2011-09" db="EMBL/GenBank/DDBJ databases">
        <title>The permanent draft genome of Mucilaginibacter paludis DSM 18603.</title>
        <authorList>
            <consortium name="US DOE Joint Genome Institute (JGI-PGF)"/>
            <person name="Lucas S."/>
            <person name="Han J."/>
            <person name="Lapidus A."/>
            <person name="Bruce D."/>
            <person name="Goodwin L."/>
            <person name="Pitluck S."/>
            <person name="Peters L."/>
            <person name="Kyrpides N."/>
            <person name="Mavromatis K."/>
            <person name="Ivanova N."/>
            <person name="Mikhailova N."/>
            <person name="Held B."/>
            <person name="Detter J.C."/>
            <person name="Tapia R."/>
            <person name="Han C."/>
            <person name="Land M."/>
            <person name="Hauser L."/>
            <person name="Markowitz V."/>
            <person name="Cheng J.-F."/>
            <person name="Hugenholtz P."/>
            <person name="Woyke T."/>
            <person name="Wu D."/>
            <person name="Tindall B."/>
            <person name="Brambilla E."/>
            <person name="Klenk H.-P."/>
            <person name="Eisen J.A."/>
        </authorList>
    </citation>
    <scope>NUCLEOTIDE SEQUENCE [LARGE SCALE GENOMIC DNA]</scope>
    <source>
        <strain evidence="3">DSM 18603</strain>
    </source>
</reference>
<dbReference type="RefSeq" id="WP_008507981.1">
    <property type="nucleotide sequence ID" value="NZ_CM001403.1"/>
</dbReference>
<keyword evidence="4" id="KW-1185">Reference proteome</keyword>
<dbReference type="HOGENOM" id="CLU_050192_2_2_10"/>
<evidence type="ECO:0000259" key="2">
    <source>
        <dbReference type="Pfam" id="PF16344"/>
    </source>
</evidence>
<dbReference type="PIRSF" id="PIRSF018266">
    <property type="entry name" value="FecR"/>
    <property type="match status" value="1"/>
</dbReference>
<dbReference type="PANTHER" id="PTHR30273">
    <property type="entry name" value="PERIPLASMIC SIGNAL SENSOR AND SIGMA FACTOR ACTIVATOR FECR-RELATED"/>
    <property type="match status" value="1"/>
</dbReference>
<dbReference type="eggNOG" id="COG3712">
    <property type="taxonomic scope" value="Bacteria"/>
</dbReference>
<dbReference type="OrthoDB" id="1452822at2"/>
<name>H1YHV7_9SPHI</name>
<evidence type="ECO:0000313" key="4">
    <source>
        <dbReference type="Proteomes" id="UP000002774"/>
    </source>
</evidence>
<protein>
    <submittedName>
        <fullName evidence="3">Anti-FecI sigma factor, FecR</fullName>
    </submittedName>
</protein>
<dbReference type="Proteomes" id="UP000002774">
    <property type="component" value="Chromosome"/>
</dbReference>
<dbReference type="Pfam" id="PF16344">
    <property type="entry name" value="FecR_C"/>
    <property type="match status" value="1"/>
</dbReference>
<sequence length="315" mass="36062">MKQRILKRLLKRYHNGTANQAERFIVDRWYDSFADHDQIPGLEDDLAAGETAQRIFGKIKFQRLTKAWYYRPGYQIAGCLALLSASLLVLYTRHEGNSPLQHAVVYHTLKGQTQKILLKDSTAVWLNANSTMEVLPEYAKETRQIKLTGEAYFDVKHDQRHPFIIATQGIKTQVLGTSFNISAYPVLNQLEVTVRTGKVSVSNPQALLATLLPGKSLHYNRTNHQVTVTDENPELMIAWRDGRTLVNDASFRELAEIFSNTLNVKLVSKDKEINNLQFRLSLDRKLSVDDNLKLIAGIHQLKYRRIESNVIELYK</sequence>
<organism evidence="3 4">
    <name type="scientific">Mucilaginibacter paludis DSM 18603</name>
    <dbReference type="NCBI Taxonomy" id="714943"/>
    <lineage>
        <taxon>Bacteria</taxon>
        <taxon>Pseudomonadati</taxon>
        <taxon>Bacteroidota</taxon>
        <taxon>Sphingobacteriia</taxon>
        <taxon>Sphingobacteriales</taxon>
        <taxon>Sphingobacteriaceae</taxon>
        <taxon>Mucilaginibacter</taxon>
    </lineage>
</organism>
<dbReference type="InterPro" id="IPR006860">
    <property type="entry name" value="FecR"/>
</dbReference>